<evidence type="ECO:0000313" key="2">
    <source>
        <dbReference type="EMBL" id="SFL91218.1"/>
    </source>
</evidence>
<name>A0A8G2C431_DESNO</name>
<accession>A0A8G2C431</accession>
<dbReference type="AntiFam" id="ANF00272">
    <property type="entry name" value="Translation of CRISPR region"/>
</dbReference>
<gene>
    <name evidence="2" type="ORF">SAMN05421830_10921</name>
</gene>
<evidence type="ECO:0000313" key="3">
    <source>
        <dbReference type="Proteomes" id="UP000199581"/>
    </source>
</evidence>
<protein>
    <submittedName>
        <fullName evidence="2">Uncharacterized protein</fullName>
    </submittedName>
</protein>
<sequence>MPFGIVSIHAPARGATDKRVLSRQTVYVSIHAPARGATLENADESAIYLFQSTPLREGRQNPVDYRGKLRGFNPRPCERGDVDKLKANLAAPKFQSTPLREGRPLFTTRRNSQLAFQSTPLREGRPGRLDSADSAGLFQSTPLREGRPSQPNRPLRLTWFQSTPLREGRHAHSSCRRAGRGFNPRPCERGDARATRFSPMSSVSIHAPARGATTCDWLKSVLA</sequence>
<comment type="caution">
    <text evidence="2">The sequence shown here is derived from an EMBL/GenBank/DDBJ whole genome shotgun (WGS) entry which is preliminary data.</text>
</comment>
<feature type="region of interest" description="Disordered" evidence="1">
    <location>
        <begin position="170"/>
        <end position="193"/>
    </location>
</feature>
<dbReference type="Proteomes" id="UP000199581">
    <property type="component" value="Unassembled WGS sequence"/>
</dbReference>
<dbReference type="AlphaFoldDB" id="A0A8G2C431"/>
<proteinExistence type="predicted"/>
<feature type="compositionally biased region" description="Basic and acidic residues" evidence="1">
    <location>
        <begin position="122"/>
        <end position="131"/>
    </location>
</feature>
<reference evidence="2 3" key="1">
    <citation type="submission" date="2016-10" db="EMBL/GenBank/DDBJ databases">
        <authorList>
            <person name="Varghese N."/>
            <person name="Submissions S."/>
        </authorList>
    </citation>
    <scope>NUCLEOTIDE SEQUENCE [LARGE SCALE GENOMIC DNA]</scope>
    <source>
        <strain evidence="2 3">DSM 1741</strain>
    </source>
</reference>
<organism evidence="2 3">
    <name type="scientific">Desulfomicrobium norvegicum (strain DSM 1741 / NCIMB 8310)</name>
    <name type="common">Desulfovibrio baculatus (strain Norway 4)</name>
    <name type="synonym">Desulfovibrio desulfuricans (strain Norway 4)</name>
    <dbReference type="NCBI Taxonomy" id="52561"/>
    <lineage>
        <taxon>Bacteria</taxon>
        <taxon>Pseudomonadati</taxon>
        <taxon>Thermodesulfobacteriota</taxon>
        <taxon>Desulfovibrionia</taxon>
        <taxon>Desulfovibrionales</taxon>
        <taxon>Desulfomicrobiaceae</taxon>
        <taxon>Desulfomicrobium</taxon>
    </lineage>
</organism>
<feature type="compositionally biased region" description="Basic residues" evidence="1">
    <location>
        <begin position="170"/>
        <end position="179"/>
    </location>
</feature>
<keyword evidence="3" id="KW-1185">Reference proteome</keyword>
<dbReference type="EMBL" id="FOTO01000009">
    <property type="protein sequence ID" value="SFL91218.1"/>
    <property type="molecule type" value="Genomic_DNA"/>
</dbReference>
<evidence type="ECO:0000256" key="1">
    <source>
        <dbReference type="SAM" id="MobiDB-lite"/>
    </source>
</evidence>
<feature type="region of interest" description="Disordered" evidence="1">
    <location>
        <begin position="118"/>
        <end position="155"/>
    </location>
</feature>